<name>A0A7J8SWF2_GOSDV</name>
<sequence>MHQTDRVLRQFKFRQPILVTPKVLDDEHKIDLRQSNMHLLLFFPKYIEMWENQYDHIPTREPIIILELACALDYMPWFNIHGKPYLFLEE</sequence>
<evidence type="ECO:0000313" key="1">
    <source>
        <dbReference type="EMBL" id="MBA0630438.1"/>
    </source>
</evidence>
<reference evidence="1 2" key="1">
    <citation type="journal article" date="2019" name="Genome Biol. Evol.">
        <title>Insights into the evolution of the New World diploid cottons (Gossypium, subgenus Houzingenia) based on genome sequencing.</title>
        <authorList>
            <person name="Grover C.E."/>
            <person name="Arick M.A. 2nd"/>
            <person name="Thrash A."/>
            <person name="Conover J.L."/>
            <person name="Sanders W.S."/>
            <person name="Peterson D.G."/>
            <person name="Frelichowski J.E."/>
            <person name="Scheffler J.A."/>
            <person name="Scheffler B.E."/>
            <person name="Wendel J.F."/>
        </authorList>
    </citation>
    <scope>NUCLEOTIDE SEQUENCE [LARGE SCALE GENOMIC DNA]</scope>
    <source>
        <strain evidence="1">27</strain>
        <tissue evidence="1">Leaf</tissue>
    </source>
</reference>
<protein>
    <submittedName>
        <fullName evidence="1">Uncharacterized protein</fullName>
    </submittedName>
</protein>
<comment type="caution">
    <text evidence="1">The sequence shown here is derived from an EMBL/GenBank/DDBJ whole genome shotgun (WGS) entry which is preliminary data.</text>
</comment>
<accession>A0A7J8SWF2</accession>
<dbReference type="EMBL" id="JABFAC010000012">
    <property type="protein sequence ID" value="MBA0630438.1"/>
    <property type="molecule type" value="Genomic_DNA"/>
</dbReference>
<dbReference type="AlphaFoldDB" id="A0A7J8SWF2"/>
<evidence type="ECO:0000313" key="2">
    <source>
        <dbReference type="Proteomes" id="UP000593561"/>
    </source>
</evidence>
<organism evidence="1 2">
    <name type="scientific">Gossypium davidsonii</name>
    <name type="common">Davidson's cotton</name>
    <name type="synonym">Gossypium klotzschianum subsp. davidsonii</name>
    <dbReference type="NCBI Taxonomy" id="34287"/>
    <lineage>
        <taxon>Eukaryota</taxon>
        <taxon>Viridiplantae</taxon>
        <taxon>Streptophyta</taxon>
        <taxon>Embryophyta</taxon>
        <taxon>Tracheophyta</taxon>
        <taxon>Spermatophyta</taxon>
        <taxon>Magnoliopsida</taxon>
        <taxon>eudicotyledons</taxon>
        <taxon>Gunneridae</taxon>
        <taxon>Pentapetalae</taxon>
        <taxon>rosids</taxon>
        <taxon>malvids</taxon>
        <taxon>Malvales</taxon>
        <taxon>Malvaceae</taxon>
        <taxon>Malvoideae</taxon>
        <taxon>Gossypium</taxon>
    </lineage>
</organism>
<gene>
    <name evidence="1" type="ORF">Godav_002538</name>
</gene>
<dbReference type="Proteomes" id="UP000593561">
    <property type="component" value="Unassembled WGS sequence"/>
</dbReference>
<proteinExistence type="predicted"/>
<keyword evidence="2" id="KW-1185">Reference proteome</keyword>